<proteinExistence type="predicted"/>
<accession>A0A2Z6NQV2</accession>
<protein>
    <submittedName>
        <fullName evidence="1">Uncharacterized protein</fullName>
    </submittedName>
</protein>
<evidence type="ECO:0000313" key="1">
    <source>
        <dbReference type="EMBL" id="GAU39070.1"/>
    </source>
</evidence>
<gene>
    <name evidence="1" type="ORF">TSUD_321410</name>
</gene>
<sequence length="72" mass="8317">MEFRPENSYNRSHLLPLALDTSTPIGSANREKEKEVGAMASNPFQIRQCKQIRRHNGPFQIQRDLTLQQLLP</sequence>
<name>A0A2Z6NQV2_TRISU</name>
<reference evidence="2" key="1">
    <citation type="journal article" date="2017" name="Front. Plant Sci.">
        <title>Climate Clever Clovers: New Paradigm to Reduce the Environmental Footprint of Ruminants by Breeding Low Methanogenic Forages Utilizing Haplotype Variation.</title>
        <authorList>
            <person name="Kaur P."/>
            <person name="Appels R."/>
            <person name="Bayer P.E."/>
            <person name="Keeble-Gagnere G."/>
            <person name="Wang J."/>
            <person name="Hirakawa H."/>
            <person name="Shirasawa K."/>
            <person name="Vercoe P."/>
            <person name="Stefanova K."/>
            <person name="Durmic Z."/>
            <person name="Nichols P."/>
            <person name="Revell C."/>
            <person name="Isobe S.N."/>
            <person name="Edwards D."/>
            <person name="Erskine W."/>
        </authorList>
    </citation>
    <scope>NUCLEOTIDE SEQUENCE [LARGE SCALE GENOMIC DNA]</scope>
    <source>
        <strain evidence="2">cv. Daliak</strain>
    </source>
</reference>
<evidence type="ECO:0000313" key="2">
    <source>
        <dbReference type="Proteomes" id="UP000242715"/>
    </source>
</evidence>
<keyword evidence="2" id="KW-1185">Reference proteome</keyword>
<dbReference type="Proteomes" id="UP000242715">
    <property type="component" value="Unassembled WGS sequence"/>
</dbReference>
<dbReference type="AlphaFoldDB" id="A0A2Z6NQV2"/>
<organism evidence="1 2">
    <name type="scientific">Trifolium subterraneum</name>
    <name type="common">Subterranean clover</name>
    <dbReference type="NCBI Taxonomy" id="3900"/>
    <lineage>
        <taxon>Eukaryota</taxon>
        <taxon>Viridiplantae</taxon>
        <taxon>Streptophyta</taxon>
        <taxon>Embryophyta</taxon>
        <taxon>Tracheophyta</taxon>
        <taxon>Spermatophyta</taxon>
        <taxon>Magnoliopsida</taxon>
        <taxon>eudicotyledons</taxon>
        <taxon>Gunneridae</taxon>
        <taxon>Pentapetalae</taxon>
        <taxon>rosids</taxon>
        <taxon>fabids</taxon>
        <taxon>Fabales</taxon>
        <taxon>Fabaceae</taxon>
        <taxon>Papilionoideae</taxon>
        <taxon>50 kb inversion clade</taxon>
        <taxon>NPAAA clade</taxon>
        <taxon>Hologalegina</taxon>
        <taxon>IRL clade</taxon>
        <taxon>Trifolieae</taxon>
        <taxon>Trifolium</taxon>
    </lineage>
</organism>
<dbReference type="EMBL" id="DF973743">
    <property type="protein sequence ID" value="GAU39070.1"/>
    <property type="molecule type" value="Genomic_DNA"/>
</dbReference>